<protein>
    <submittedName>
        <fullName evidence="2">Uncharacterized protein</fullName>
    </submittedName>
</protein>
<feature type="region of interest" description="Disordered" evidence="1">
    <location>
        <begin position="92"/>
        <end position="114"/>
    </location>
</feature>
<accession>A0ABQ3KPB3</accession>
<dbReference type="Proteomes" id="UP000649955">
    <property type="component" value="Unassembled WGS sequence"/>
</dbReference>
<proteinExistence type="predicted"/>
<organism evidence="2 3">
    <name type="scientific">Amycolatopsis bullii</name>
    <dbReference type="NCBI Taxonomy" id="941987"/>
    <lineage>
        <taxon>Bacteria</taxon>
        <taxon>Bacillati</taxon>
        <taxon>Actinomycetota</taxon>
        <taxon>Actinomycetes</taxon>
        <taxon>Pseudonocardiales</taxon>
        <taxon>Pseudonocardiaceae</taxon>
        <taxon>Amycolatopsis</taxon>
    </lineage>
</organism>
<reference evidence="3" key="1">
    <citation type="journal article" date="2019" name="Int. J. Syst. Evol. Microbiol.">
        <title>The Global Catalogue of Microorganisms (GCM) 10K type strain sequencing project: providing services to taxonomists for standard genome sequencing and annotation.</title>
        <authorList>
            <consortium name="The Broad Institute Genomics Platform"/>
            <consortium name="The Broad Institute Genome Sequencing Center for Infectious Disease"/>
            <person name="Wu L."/>
            <person name="Ma J."/>
        </authorList>
    </citation>
    <scope>NUCLEOTIDE SEQUENCE [LARGE SCALE GENOMIC DNA]</scope>
    <source>
        <strain evidence="3">CGMCC 4.7680</strain>
    </source>
</reference>
<evidence type="ECO:0000313" key="2">
    <source>
        <dbReference type="EMBL" id="GHG43052.1"/>
    </source>
</evidence>
<comment type="caution">
    <text evidence="2">The sequence shown here is derived from an EMBL/GenBank/DDBJ whole genome shotgun (WGS) entry which is preliminary data.</text>
</comment>
<evidence type="ECO:0000256" key="1">
    <source>
        <dbReference type="SAM" id="MobiDB-lite"/>
    </source>
</evidence>
<dbReference type="InterPro" id="IPR029063">
    <property type="entry name" value="SAM-dependent_MTases_sf"/>
</dbReference>
<feature type="region of interest" description="Disordered" evidence="1">
    <location>
        <begin position="1"/>
        <end position="48"/>
    </location>
</feature>
<keyword evidence="3" id="KW-1185">Reference proteome</keyword>
<evidence type="ECO:0000313" key="3">
    <source>
        <dbReference type="Proteomes" id="UP000649955"/>
    </source>
</evidence>
<dbReference type="EMBL" id="BNAW01000055">
    <property type="protein sequence ID" value="GHG43052.1"/>
    <property type="molecule type" value="Genomic_DNA"/>
</dbReference>
<name>A0ABQ3KPB3_9PSEU</name>
<dbReference type="Gene3D" id="3.40.50.150">
    <property type="entry name" value="Vaccinia Virus protein VP39"/>
    <property type="match status" value="1"/>
</dbReference>
<gene>
    <name evidence="2" type="ORF">GCM10017567_76370</name>
</gene>
<sequence length="114" mass="12216">MTVGQARTRAKTCPDPTGRGHRESRRRVPTSPGGQWAGPWGKRFHSARFPLGSVGGLGEALNPPPGARMPDLAGGSGELLCTWARDHRITTAARGTHRRFGAPRPVPTRSGESR</sequence>